<dbReference type="Proteomes" id="UP000308836">
    <property type="component" value="Unassembled WGS sequence"/>
</dbReference>
<reference evidence="1" key="1">
    <citation type="submission" date="2019-04" db="EMBL/GenBank/DDBJ databases">
        <title>Microbes associate with the intestines of laboratory mice.</title>
        <authorList>
            <person name="Navarre W."/>
            <person name="Wong E."/>
            <person name="Huang K."/>
            <person name="Tropini C."/>
            <person name="Ng K."/>
            <person name="Yu B."/>
        </authorList>
    </citation>
    <scope>NUCLEOTIDE SEQUENCE</scope>
    <source>
        <strain evidence="1">NM09_H32</strain>
    </source>
</reference>
<accession>A0AC61R5R3</accession>
<comment type="caution">
    <text evidence="1">The sequence shown here is derived from an EMBL/GenBank/DDBJ whole genome shotgun (WGS) entry which is preliminary data.</text>
</comment>
<gene>
    <name evidence="1" type="ORF">E5336_08955</name>
</gene>
<name>A0AC61R5R3_9FIRM</name>
<dbReference type="EMBL" id="SRYG01000018">
    <property type="protein sequence ID" value="TGY65408.1"/>
    <property type="molecule type" value="Genomic_DNA"/>
</dbReference>
<organism evidence="1 2">
    <name type="scientific">Dubosiella muris</name>
    <dbReference type="NCBI Taxonomy" id="3038133"/>
    <lineage>
        <taxon>Bacteria</taxon>
        <taxon>Bacillati</taxon>
        <taxon>Bacillota</taxon>
        <taxon>Erysipelotrichia</taxon>
        <taxon>Erysipelotrichales</taxon>
        <taxon>Erysipelotrichaceae</taxon>
        <taxon>Dubosiella</taxon>
    </lineage>
</organism>
<sequence length="497" mass="56206">MAMITVKHLTFQYESIDDPLFQDVSFSIDTNWNCGLIGKNGNGKTTLLNLLCKKLSGTGTVDCPVPVEIFPYAIADPSRVTTDVLEDVSGAQPWQIQKECARLELRSDLLWQPFETLSQGEKIRCMLAALFLKEGAFVLLDEPSNHLDEKGKQILGAYLKSKRGFLLVSHDRKLLDDCVDHVVALTPQGVDVRKGNFSAWHLDHENMLAKDRAENERLRHEIKRLEASARMAGSWSNAKEKQKIGAADKGFVGHKAAKLMKRSKAIEARKEKAVEEKRKLIKSDEQPETLRIQTRDYKKSTLMHLTRVRVVYETWSTPSQTFSIGQGERIRLCGANGSGKSSLLKAIVGQCPYEGTIEASADLTVSYVAQTVEEAQGSIERYIARYAIDRTLFMTILRKFGFSRAELTHPLEALSAGQRRKIMLARSLCESAHLYVWDEPLNDLDIDSREQIERMLQESGYTMLFVEHDTMFSQSVATKEIDFDEKTNEEVHIQKTM</sequence>
<proteinExistence type="predicted"/>
<keyword evidence="2" id="KW-1185">Reference proteome</keyword>
<evidence type="ECO:0000313" key="1">
    <source>
        <dbReference type="EMBL" id="TGY65408.1"/>
    </source>
</evidence>
<keyword evidence="1" id="KW-0547">Nucleotide-binding</keyword>
<evidence type="ECO:0000313" key="2">
    <source>
        <dbReference type="Proteomes" id="UP000308836"/>
    </source>
</evidence>
<protein>
    <submittedName>
        <fullName evidence="1">ABC-F family ATP-binding cassette domain-containing protein</fullName>
    </submittedName>
</protein>
<keyword evidence="1" id="KW-0067">ATP-binding</keyword>